<dbReference type="EMBL" id="MASW01000005">
    <property type="protein sequence ID" value="PXY22615.1"/>
    <property type="molecule type" value="Genomic_DNA"/>
</dbReference>
<protein>
    <submittedName>
        <fullName evidence="1">Uncharacterized protein</fullName>
    </submittedName>
</protein>
<organism evidence="1 2">
    <name type="scientific">Prauserella muralis</name>
    <dbReference type="NCBI Taxonomy" id="588067"/>
    <lineage>
        <taxon>Bacteria</taxon>
        <taxon>Bacillati</taxon>
        <taxon>Actinomycetota</taxon>
        <taxon>Actinomycetes</taxon>
        <taxon>Pseudonocardiales</taxon>
        <taxon>Pseudonocardiaceae</taxon>
        <taxon>Prauserella</taxon>
    </lineage>
</organism>
<evidence type="ECO:0000313" key="1">
    <source>
        <dbReference type="EMBL" id="PXY22615.1"/>
    </source>
</evidence>
<sequence length="257" mass="28365">MLRRPAGVPWAAPPDDGQFSPYGVSHWLVLAVFAVGAALLVAWGRRHRHDPAERYVSRGFAVLTGLLALVLQVYSMVASGLGVDRSIPLHLSDLAPPVAAYALWTHRRWAFTLTYYWCLSLSAQALFSPVLRSPDFPDPEFLAFWAMHLLVIWAAVYLTWGLGLRPRWGCYRIAVAVTLGWVAVAMTFNSLAGTNYGYLNRKPETGSILDLLGPWPAYLAVEAALVLLAWALMTLPWVWLAKQPRGPGAGRRAGSSR</sequence>
<dbReference type="OrthoDB" id="9813172at2"/>
<comment type="caution">
    <text evidence="1">The sequence shown here is derived from an EMBL/GenBank/DDBJ whole genome shotgun (WGS) entry which is preliminary data.</text>
</comment>
<dbReference type="Pfam" id="PF14808">
    <property type="entry name" value="TMEM164"/>
    <property type="match status" value="1"/>
</dbReference>
<dbReference type="Proteomes" id="UP000249915">
    <property type="component" value="Unassembled WGS sequence"/>
</dbReference>
<dbReference type="AlphaFoldDB" id="A0A2V4B224"/>
<accession>A0A2V4B224</accession>
<evidence type="ECO:0000313" key="2">
    <source>
        <dbReference type="Proteomes" id="UP000249915"/>
    </source>
</evidence>
<keyword evidence="2" id="KW-1185">Reference proteome</keyword>
<proteinExistence type="predicted"/>
<reference evidence="1 2" key="1">
    <citation type="submission" date="2016-07" db="EMBL/GenBank/DDBJ databases">
        <title>Draft genome sequence of Prauserella muralis DSM 45305, isolated from a mould-covered wall in an indoor environment.</title>
        <authorList>
            <person name="Ruckert C."/>
            <person name="Albersmeier A."/>
            <person name="Jiang C.-L."/>
            <person name="Jiang Y."/>
            <person name="Kalinowski J."/>
            <person name="Schneider O."/>
            <person name="Winkler A."/>
            <person name="Zotchev S.B."/>
        </authorList>
    </citation>
    <scope>NUCLEOTIDE SEQUENCE [LARGE SCALE GENOMIC DNA]</scope>
    <source>
        <strain evidence="1 2">DSM 45305</strain>
    </source>
</reference>
<dbReference type="InterPro" id="IPR011737">
    <property type="entry name" value="CHP02206_TP0381"/>
</dbReference>
<dbReference type="NCBIfam" id="TIGR02206">
    <property type="entry name" value="intg_mem_TP0381"/>
    <property type="match status" value="1"/>
</dbReference>
<name>A0A2V4B224_9PSEU</name>
<gene>
    <name evidence="1" type="ORF">BAY60_22590</name>
</gene>
<dbReference type="RefSeq" id="WP_112283215.1">
    <property type="nucleotide sequence ID" value="NZ_MASW01000005.1"/>
</dbReference>